<sequence length="162" mass="18259">MSGELKSYQSQVNAYRFEIERIDKSIGDVKRQYFDRRRRELRNIPADGEIIEEEDESDLRGDPEDPDNHDAARYDGRMLQDNYYQNRDRSDAGQLPEADEDAPDHAALSEPIEQPADDDALAAPVDDAQEVPPEAVADEDAEPADNDNAAEPEGEDNQPNDE</sequence>
<name>A0A7S3NCV5_9SPIT</name>
<dbReference type="AlphaFoldDB" id="A0A7S3NCV5"/>
<feature type="compositionally biased region" description="Low complexity" evidence="1">
    <location>
        <begin position="121"/>
        <end position="135"/>
    </location>
</feature>
<dbReference type="EMBL" id="HBII01030493">
    <property type="protein sequence ID" value="CAE0353738.1"/>
    <property type="molecule type" value="Transcribed_RNA"/>
</dbReference>
<accession>A0A7S3NCV5</accession>
<proteinExistence type="predicted"/>
<feature type="compositionally biased region" description="Acidic residues" evidence="1">
    <location>
        <begin position="136"/>
        <end position="162"/>
    </location>
</feature>
<evidence type="ECO:0000313" key="2">
    <source>
        <dbReference type="EMBL" id="CAE0353738.1"/>
    </source>
</evidence>
<organism evidence="2">
    <name type="scientific">Euplotes harpa</name>
    <dbReference type="NCBI Taxonomy" id="151035"/>
    <lineage>
        <taxon>Eukaryota</taxon>
        <taxon>Sar</taxon>
        <taxon>Alveolata</taxon>
        <taxon>Ciliophora</taxon>
        <taxon>Intramacronucleata</taxon>
        <taxon>Spirotrichea</taxon>
        <taxon>Hypotrichia</taxon>
        <taxon>Euplotida</taxon>
        <taxon>Euplotidae</taxon>
        <taxon>Euplotes</taxon>
    </lineage>
</organism>
<reference evidence="2" key="1">
    <citation type="submission" date="2021-01" db="EMBL/GenBank/DDBJ databases">
        <authorList>
            <person name="Corre E."/>
            <person name="Pelletier E."/>
            <person name="Niang G."/>
            <person name="Scheremetjew M."/>
            <person name="Finn R."/>
            <person name="Kale V."/>
            <person name="Holt S."/>
            <person name="Cochrane G."/>
            <person name="Meng A."/>
            <person name="Brown T."/>
            <person name="Cohen L."/>
        </authorList>
    </citation>
    <scope>NUCLEOTIDE SEQUENCE</scope>
    <source>
        <strain evidence="2">FSP1.4</strain>
    </source>
</reference>
<protein>
    <submittedName>
        <fullName evidence="2">Uncharacterized protein</fullName>
    </submittedName>
</protein>
<evidence type="ECO:0000256" key="1">
    <source>
        <dbReference type="SAM" id="MobiDB-lite"/>
    </source>
</evidence>
<feature type="compositionally biased region" description="Basic and acidic residues" evidence="1">
    <location>
        <begin position="58"/>
        <end position="78"/>
    </location>
</feature>
<feature type="region of interest" description="Disordered" evidence="1">
    <location>
        <begin position="36"/>
        <end position="162"/>
    </location>
</feature>
<gene>
    <name evidence="2" type="ORF">EHAR0213_LOCUS12654</name>
</gene>